<accession>A0A1F5TCC0</accession>
<protein>
    <submittedName>
        <fullName evidence="1">Uncharacterized protein</fullName>
    </submittedName>
</protein>
<organism evidence="1 2">
    <name type="scientific">Candidatus Falkowbacteria bacterium RIFOXYC2_FULL_48_21</name>
    <dbReference type="NCBI Taxonomy" id="1798005"/>
    <lineage>
        <taxon>Bacteria</taxon>
        <taxon>Candidatus Falkowiibacteriota</taxon>
    </lineage>
</organism>
<sequence>MWGYVVVLLIGFLLGKNKDGLSEALNDPEKFMEAFKAAYKNKMKETTAWLLVAKKRGPDSLKQAWAKIKADVQAEYDKQAAAGKKPAEKKAKK</sequence>
<dbReference type="Proteomes" id="UP000178656">
    <property type="component" value="Unassembled WGS sequence"/>
</dbReference>
<gene>
    <name evidence="1" type="ORF">A2482_01045</name>
</gene>
<name>A0A1F5TCC0_9BACT</name>
<evidence type="ECO:0000313" key="2">
    <source>
        <dbReference type="Proteomes" id="UP000178656"/>
    </source>
</evidence>
<dbReference type="EMBL" id="MFGM01000037">
    <property type="protein sequence ID" value="OGF36326.1"/>
    <property type="molecule type" value="Genomic_DNA"/>
</dbReference>
<proteinExistence type="predicted"/>
<evidence type="ECO:0000313" key="1">
    <source>
        <dbReference type="EMBL" id="OGF36326.1"/>
    </source>
</evidence>
<comment type="caution">
    <text evidence="1">The sequence shown here is derived from an EMBL/GenBank/DDBJ whole genome shotgun (WGS) entry which is preliminary data.</text>
</comment>
<dbReference type="AlphaFoldDB" id="A0A1F5TCC0"/>
<reference evidence="1 2" key="1">
    <citation type="journal article" date="2016" name="Nat. Commun.">
        <title>Thousands of microbial genomes shed light on interconnected biogeochemical processes in an aquifer system.</title>
        <authorList>
            <person name="Anantharaman K."/>
            <person name="Brown C.T."/>
            <person name="Hug L.A."/>
            <person name="Sharon I."/>
            <person name="Castelle C.J."/>
            <person name="Probst A.J."/>
            <person name="Thomas B.C."/>
            <person name="Singh A."/>
            <person name="Wilkins M.J."/>
            <person name="Karaoz U."/>
            <person name="Brodie E.L."/>
            <person name="Williams K.H."/>
            <person name="Hubbard S.S."/>
            <person name="Banfield J.F."/>
        </authorList>
    </citation>
    <scope>NUCLEOTIDE SEQUENCE [LARGE SCALE GENOMIC DNA]</scope>
</reference>